<proteinExistence type="predicted"/>
<comment type="caution">
    <text evidence="1">The sequence shown here is derived from an EMBL/GenBank/DDBJ whole genome shotgun (WGS) entry which is preliminary data.</text>
</comment>
<sequence length="141" mass="15884">MVALIPVSSSPKIGVPEFNRRENSCGNVDFVSVSNFSFSFFICDNTLGDICVTSVQREGVDFRKKFKRHFLSNSHQGSSDSANKFGSMTGQDFLRFMTDFIKHTRVTLEKLVLLLLENHQSLRDLPTLDLSKGNVETLLSF</sequence>
<dbReference type="AlphaFoldDB" id="A0A4Y2ADQ0"/>
<reference evidence="1 2" key="1">
    <citation type="journal article" date="2019" name="Sci. Rep.">
        <title>Orb-weaving spider Araneus ventricosus genome elucidates the spidroin gene catalogue.</title>
        <authorList>
            <person name="Kono N."/>
            <person name="Nakamura H."/>
            <person name="Ohtoshi R."/>
            <person name="Moran D.A.P."/>
            <person name="Shinohara A."/>
            <person name="Yoshida Y."/>
            <person name="Fujiwara M."/>
            <person name="Mori M."/>
            <person name="Tomita M."/>
            <person name="Arakawa K."/>
        </authorList>
    </citation>
    <scope>NUCLEOTIDE SEQUENCE [LARGE SCALE GENOMIC DNA]</scope>
</reference>
<dbReference type="Proteomes" id="UP000499080">
    <property type="component" value="Unassembled WGS sequence"/>
</dbReference>
<accession>A0A4Y2ADQ0</accession>
<evidence type="ECO:0000313" key="1">
    <source>
        <dbReference type="EMBL" id="GBL77830.1"/>
    </source>
</evidence>
<keyword evidence="2" id="KW-1185">Reference proteome</keyword>
<dbReference type="EMBL" id="BGPR01000013">
    <property type="protein sequence ID" value="GBL77830.1"/>
    <property type="molecule type" value="Genomic_DNA"/>
</dbReference>
<evidence type="ECO:0000313" key="2">
    <source>
        <dbReference type="Proteomes" id="UP000499080"/>
    </source>
</evidence>
<organism evidence="1 2">
    <name type="scientific">Araneus ventricosus</name>
    <name type="common">Orbweaver spider</name>
    <name type="synonym">Epeira ventricosa</name>
    <dbReference type="NCBI Taxonomy" id="182803"/>
    <lineage>
        <taxon>Eukaryota</taxon>
        <taxon>Metazoa</taxon>
        <taxon>Ecdysozoa</taxon>
        <taxon>Arthropoda</taxon>
        <taxon>Chelicerata</taxon>
        <taxon>Arachnida</taxon>
        <taxon>Araneae</taxon>
        <taxon>Araneomorphae</taxon>
        <taxon>Entelegynae</taxon>
        <taxon>Araneoidea</taxon>
        <taxon>Araneidae</taxon>
        <taxon>Araneus</taxon>
    </lineage>
</organism>
<protein>
    <submittedName>
        <fullName evidence="1">Uncharacterized protein</fullName>
    </submittedName>
</protein>
<gene>
    <name evidence="1" type="ORF">AVEN_153023_1</name>
</gene>
<name>A0A4Y2ADQ0_ARAVE</name>